<sequence>MNCTLCKNWKISAQVLRSYTTQMKSLQINKYAPSVDLLNYQLSSPSITNHFLKPDEALVKVHAASINPFDIEMSRGYGRKAINLVRSYANSKEFPLILGRDFSGVVVKSGRLFKRFKRGDPVYGVRWVTGQGTHAEYVIVNKSEISPKPVNLTHIEAASLPYVACTTWSALMDSGAVSIMGSRKLNIFIPGGTGGIGSFAVQLCKAYGHNVTTACAPNGVSILNNIDIYNVLDYTSNTYENDLQNNGPYDVILDTQNERYVNLYKKVLKESSKSKYVSLRPTLLPDTDSKGMTLGLIDAGGKYAKSSIEQLSSGKGQYQWGFFKPNGMVLDHIKPLIENGNIKTLVDKVFPLDDIVNAYKYVEKGHARGKTVIGMVS</sequence>
<protein>
    <recommendedName>
        <fullName evidence="6">Enoyl reductase (ER) domain-containing protein</fullName>
    </recommendedName>
</protein>
<dbReference type="GeneID" id="136809478"/>
<evidence type="ECO:0000313" key="7">
    <source>
        <dbReference type="EnsemblMetazoa" id="CLYHEMP000953.1"/>
    </source>
</evidence>
<organism evidence="7 8">
    <name type="scientific">Clytia hemisphaerica</name>
    <dbReference type="NCBI Taxonomy" id="252671"/>
    <lineage>
        <taxon>Eukaryota</taxon>
        <taxon>Metazoa</taxon>
        <taxon>Cnidaria</taxon>
        <taxon>Hydrozoa</taxon>
        <taxon>Hydroidolina</taxon>
        <taxon>Leptothecata</taxon>
        <taxon>Obeliida</taxon>
        <taxon>Clytiidae</taxon>
        <taxon>Clytia</taxon>
    </lineage>
</organism>
<keyword evidence="5" id="KW-0496">Mitochondrion</keyword>
<evidence type="ECO:0000256" key="3">
    <source>
        <dbReference type="ARBA" id="ARBA00022946"/>
    </source>
</evidence>
<feature type="domain" description="Enoyl reductase (ER)" evidence="6">
    <location>
        <begin position="35"/>
        <end position="373"/>
    </location>
</feature>
<dbReference type="FunFam" id="3.40.50.720:FF:000147">
    <property type="entry name" value="Reticulon-4-interacting protein 1 homolog, mitochondrial"/>
    <property type="match status" value="1"/>
</dbReference>
<dbReference type="InterPro" id="IPR011032">
    <property type="entry name" value="GroES-like_sf"/>
</dbReference>
<dbReference type="RefSeq" id="XP_066922117.1">
    <property type="nucleotide sequence ID" value="XM_067066016.1"/>
</dbReference>
<dbReference type="InterPro" id="IPR020843">
    <property type="entry name" value="ER"/>
</dbReference>
<keyword evidence="4" id="KW-0560">Oxidoreductase</keyword>
<dbReference type="Proteomes" id="UP000594262">
    <property type="component" value="Unplaced"/>
</dbReference>
<accession>A0A7M5WI76</accession>
<keyword evidence="3" id="KW-0809">Transit peptide</keyword>
<dbReference type="Gene3D" id="3.40.50.720">
    <property type="entry name" value="NAD(P)-binding Rossmann-like Domain"/>
    <property type="match status" value="1"/>
</dbReference>
<dbReference type="GO" id="GO:0016491">
    <property type="term" value="F:oxidoreductase activity"/>
    <property type="evidence" value="ECO:0007669"/>
    <property type="project" value="UniProtKB-KW"/>
</dbReference>
<keyword evidence="8" id="KW-1185">Reference proteome</keyword>
<dbReference type="InterPro" id="IPR050700">
    <property type="entry name" value="YIM1/Zinc_Alcohol_DH_Fams"/>
</dbReference>
<evidence type="ECO:0000259" key="6">
    <source>
        <dbReference type="SMART" id="SM00829"/>
    </source>
</evidence>
<proteinExistence type="inferred from homology"/>
<comment type="subcellular location">
    <subcellularLocation>
        <location evidence="1">Mitochondrion</location>
    </subcellularLocation>
</comment>
<evidence type="ECO:0000313" key="8">
    <source>
        <dbReference type="Proteomes" id="UP000594262"/>
    </source>
</evidence>
<evidence type="ECO:0000256" key="2">
    <source>
        <dbReference type="ARBA" id="ARBA00010371"/>
    </source>
</evidence>
<dbReference type="PANTHER" id="PTHR11695">
    <property type="entry name" value="ALCOHOL DEHYDROGENASE RELATED"/>
    <property type="match status" value="1"/>
</dbReference>
<dbReference type="SUPFAM" id="SSF50129">
    <property type="entry name" value="GroES-like"/>
    <property type="match status" value="1"/>
</dbReference>
<dbReference type="InterPro" id="IPR013154">
    <property type="entry name" value="ADH-like_N"/>
</dbReference>
<comment type="similarity">
    <text evidence="2">Belongs to the zinc-containing alcohol dehydrogenase family. Quinone oxidoreductase subfamily.</text>
</comment>
<dbReference type="OrthoDB" id="48317at2759"/>
<name>A0A7M5WI76_9CNID</name>
<dbReference type="Gene3D" id="3.90.180.10">
    <property type="entry name" value="Medium-chain alcohol dehydrogenases, catalytic domain"/>
    <property type="match status" value="1"/>
</dbReference>
<dbReference type="PANTHER" id="PTHR11695:SF294">
    <property type="entry name" value="RETICULON-4-INTERACTING PROTEIN 1, MITOCHONDRIAL"/>
    <property type="match status" value="1"/>
</dbReference>
<evidence type="ECO:0000256" key="1">
    <source>
        <dbReference type="ARBA" id="ARBA00004173"/>
    </source>
</evidence>
<dbReference type="GO" id="GO:0005739">
    <property type="term" value="C:mitochondrion"/>
    <property type="evidence" value="ECO:0007669"/>
    <property type="project" value="UniProtKB-SubCell"/>
</dbReference>
<dbReference type="InterPro" id="IPR036291">
    <property type="entry name" value="NAD(P)-bd_dom_sf"/>
</dbReference>
<reference evidence="7" key="1">
    <citation type="submission" date="2021-01" db="UniProtKB">
        <authorList>
            <consortium name="EnsemblMetazoa"/>
        </authorList>
    </citation>
    <scope>IDENTIFICATION</scope>
</reference>
<dbReference type="EnsemblMetazoa" id="CLYHEMT000953.1">
    <property type="protein sequence ID" value="CLYHEMP000953.1"/>
    <property type="gene ID" value="CLYHEMG000953"/>
</dbReference>
<dbReference type="Pfam" id="PF08240">
    <property type="entry name" value="ADH_N"/>
    <property type="match status" value="1"/>
</dbReference>
<dbReference type="Pfam" id="PF13602">
    <property type="entry name" value="ADH_zinc_N_2"/>
    <property type="match status" value="1"/>
</dbReference>
<dbReference type="SUPFAM" id="SSF51735">
    <property type="entry name" value="NAD(P)-binding Rossmann-fold domains"/>
    <property type="match status" value="1"/>
</dbReference>
<evidence type="ECO:0000256" key="4">
    <source>
        <dbReference type="ARBA" id="ARBA00023002"/>
    </source>
</evidence>
<dbReference type="SMART" id="SM00829">
    <property type="entry name" value="PKS_ER"/>
    <property type="match status" value="1"/>
</dbReference>
<dbReference type="AlphaFoldDB" id="A0A7M5WI76"/>
<evidence type="ECO:0000256" key="5">
    <source>
        <dbReference type="ARBA" id="ARBA00023128"/>
    </source>
</evidence>
<dbReference type="CDD" id="cd08248">
    <property type="entry name" value="RTN4I1"/>
    <property type="match status" value="1"/>
</dbReference>
<dbReference type="InterPro" id="IPR037397">
    <property type="entry name" value="RTN4IP1"/>
</dbReference>